<reference evidence="4 5" key="1">
    <citation type="submission" date="2019-02" db="EMBL/GenBank/DDBJ databases">
        <title>Genome sequencing of the rare red list fungi Dentipellis fragilis.</title>
        <authorList>
            <person name="Buettner E."/>
            <person name="Kellner H."/>
        </authorList>
    </citation>
    <scope>NUCLEOTIDE SEQUENCE [LARGE SCALE GENOMIC DNA]</scope>
    <source>
        <strain evidence="4 5">DSM 105465</strain>
    </source>
</reference>
<dbReference type="STRING" id="205917.A0A4Y9YWS6"/>
<dbReference type="PRINTS" id="PR00080">
    <property type="entry name" value="SDRFAMILY"/>
</dbReference>
<evidence type="ECO:0000313" key="5">
    <source>
        <dbReference type="Proteomes" id="UP000298327"/>
    </source>
</evidence>
<evidence type="ECO:0000313" key="4">
    <source>
        <dbReference type="EMBL" id="TFY65579.1"/>
    </source>
</evidence>
<dbReference type="InterPro" id="IPR051911">
    <property type="entry name" value="SDR_oxidoreductase"/>
</dbReference>
<comment type="similarity">
    <text evidence="1">Belongs to the short-chain dehydrogenases/reductases (SDR) family.</text>
</comment>
<keyword evidence="5" id="KW-1185">Reference proteome</keyword>
<dbReference type="PANTHER" id="PTHR43976">
    <property type="entry name" value="SHORT CHAIN DEHYDROGENASE"/>
    <property type="match status" value="1"/>
</dbReference>
<dbReference type="SUPFAM" id="SSF51735">
    <property type="entry name" value="NAD(P)-binding Rossmann-fold domains"/>
    <property type="match status" value="1"/>
</dbReference>
<dbReference type="OrthoDB" id="1274115at2759"/>
<dbReference type="Pfam" id="PF00106">
    <property type="entry name" value="adh_short"/>
    <property type="match status" value="1"/>
</dbReference>
<dbReference type="AlphaFoldDB" id="A0A4Y9YWS6"/>
<dbReference type="PRINTS" id="PR00081">
    <property type="entry name" value="GDHRDH"/>
</dbReference>
<organism evidence="4 5">
    <name type="scientific">Dentipellis fragilis</name>
    <dbReference type="NCBI Taxonomy" id="205917"/>
    <lineage>
        <taxon>Eukaryota</taxon>
        <taxon>Fungi</taxon>
        <taxon>Dikarya</taxon>
        <taxon>Basidiomycota</taxon>
        <taxon>Agaricomycotina</taxon>
        <taxon>Agaricomycetes</taxon>
        <taxon>Russulales</taxon>
        <taxon>Hericiaceae</taxon>
        <taxon>Dentipellis</taxon>
    </lineage>
</organism>
<feature type="compositionally biased region" description="Basic and acidic residues" evidence="3">
    <location>
        <begin position="331"/>
        <end position="346"/>
    </location>
</feature>
<dbReference type="Gene3D" id="3.40.50.720">
    <property type="entry name" value="NAD(P)-binding Rossmann-like Domain"/>
    <property type="match status" value="1"/>
</dbReference>
<dbReference type="CDD" id="cd05374">
    <property type="entry name" value="17beta-HSD-like_SDR_c"/>
    <property type="match status" value="1"/>
</dbReference>
<dbReference type="InterPro" id="IPR002347">
    <property type="entry name" value="SDR_fam"/>
</dbReference>
<sequence>MCCHRVIAAARSASKIPASLQGAHPLTLDPSASDTEIHKAAQEALNVYGRIDVLVNNAGYSLVGSVEELDMKDVRDSFQTLVFGPIALTQALLPSLRAQKSGHIVNFSSVAGFAGGPAFGAYNASKAALEKFSEALNPELSPFGIRVTIVEPGFFPTNFLNTASSTKPKKDLGVYTRPEQGAGAVDNYEKRMVEMKQVGDKEKLAARLYEFVQGTGLAKGLVEGQGGKRDWLRLPLGSDCGKRIKAKLASIGENVDAFEPLWKSTDVPKDEIEQLDSDASLRREEDIASSPRTSYSVARAVFTTHSVQSYRCVSTTMPGTSSDAPNASGLRPEESKALSERSPHPHEEKIVQALKELYSCKPKPDTYEIYTADAVFHDPVGIARGKDSIRAQFDALPKLFSHADILKFRILTNPPSVPETTVLIDQDVAYYRSANASSPLKTMNSLLTLRTNDAHQVTQHTEEWNHKRETTGEDGFLGMLNEGRKKMTAGLTNMLMGKGSQGESKN</sequence>
<keyword evidence="2" id="KW-0560">Oxidoreductase</keyword>
<dbReference type="EMBL" id="SEOQ01000328">
    <property type="protein sequence ID" value="TFY65579.1"/>
    <property type="molecule type" value="Genomic_DNA"/>
</dbReference>
<evidence type="ECO:0000256" key="1">
    <source>
        <dbReference type="ARBA" id="ARBA00006484"/>
    </source>
</evidence>
<dbReference type="PANTHER" id="PTHR43976:SF16">
    <property type="entry name" value="SHORT-CHAIN DEHYDROGENASE_REDUCTASE FAMILY PROTEIN"/>
    <property type="match status" value="1"/>
</dbReference>
<protein>
    <submittedName>
        <fullName evidence="4">Uncharacterized protein</fullName>
    </submittedName>
</protein>
<dbReference type="GO" id="GO:0016491">
    <property type="term" value="F:oxidoreductase activity"/>
    <property type="evidence" value="ECO:0007669"/>
    <property type="project" value="UniProtKB-KW"/>
</dbReference>
<dbReference type="InterPro" id="IPR036291">
    <property type="entry name" value="NAD(P)-bd_dom_sf"/>
</dbReference>
<dbReference type="SUPFAM" id="SSF54427">
    <property type="entry name" value="NTF2-like"/>
    <property type="match status" value="1"/>
</dbReference>
<proteinExistence type="inferred from homology"/>
<dbReference type="Gene3D" id="3.10.450.50">
    <property type="match status" value="1"/>
</dbReference>
<accession>A0A4Y9YWS6</accession>
<feature type="compositionally biased region" description="Polar residues" evidence="3">
    <location>
        <begin position="315"/>
        <end position="325"/>
    </location>
</feature>
<gene>
    <name evidence="4" type="ORF">EVG20_g5510</name>
</gene>
<dbReference type="Proteomes" id="UP000298327">
    <property type="component" value="Unassembled WGS sequence"/>
</dbReference>
<dbReference type="InterPro" id="IPR032710">
    <property type="entry name" value="NTF2-like_dom_sf"/>
</dbReference>
<comment type="caution">
    <text evidence="4">The sequence shown here is derived from an EMBL/GenBank/DDBJ whole genome shotgun (WGS) entry which is preliminary data.</text>
</comment>
<name>A0A4Y9YWS6_9AGAM</name>
<evidence type="ECO:0000256" key="2">
    <source>
        <dbReference type="ARBA" id="ARBA00023002"/>
    </source>
</evidence>
<feature type="region of interest" description="Disordered" evidence="3">
    <location>
        <begin position="315"/>
        <end position="346"/>
    </location>
</feature>
<evidence type="ECO:0000256" key="3">
    <source>
        <dbReference type="SAM" id="MobiDB-lite"/>
    </source>
</evidence>